<evidence type="ECO:0000313" key="8">
    <source>
        <dbReference type="EMBL" id="QFJ55255.1"/>
    </source>
</evidence>
<dbReference type="GO" id="GO:0003677">
    <property type="term" value="F:DNA binding"/>
    <property type="evidence" value="ECO:0007669"/>
    <property type="project" value="TreeGrafter"/>
</dbReference>
<dbReference type="EC" id="2.1.1.37" evidence="7"/>
<sequence length="383" mass="44047">MPKDIKALSLFANVGIAETYLDEIGIKVVLANELEPDRASFYQHLYPQSEMIVGDITDKKNKELVISKAKEKKVDLIIATPPCQGMSTAGKKDVLDPRNALICDALEVIKNIKPSFIMLENVPEQLKTWLLIDEKEVLIPDYICNELGQDYYIDYEVVNAADYGVPQTRERAIFLMTRKDHEVKWHFPNKEENQLTMRDAIGDLPILDPLIKDVPFEKQLEIFPEYEKRKAEAAAISKWHTPPVHVYRQVYAMMHTPTGKSAFENIDEFKPKKQDGNIVRGYKNTYKRQEWDKPAFTVTMYNRTIGSQNNVHPGRMIGRDEDGFELYSDPRVLTIFELMRIMSLPDNWDIPIGYSDNFIRSVIGEGIPPLLVKKIMEALPNEI</sequence>
<dbReference type="PANTHER" id="PTHR10629">
    <property type="entry name" value="CYTOSINE-SPECIFIC METHYLTRANSFERASE"/>
    <property type="match status" value="1"/>
</dbReference>
<proteinExistence type="inferred from homology"/>
<dbReference type="GO" id="GO:0032259">
    <property type="term" value="P:methylation"/>
    <property type="evidence" value="ECO:0007669"/>
    <property type="project" value="UniProtKB-KW"/>
</dbReference>
<evidence type="ECO:0000256" key="4">
    <source>
        <dbReference type="ARBA" id="ARBA00022747"/>
    </source>
</evidence>
<keyword evidence="2 5" id="KW-0808">Transferase</keyword>
<dbReference type="Gene3D" id="3.40.50.150">
    <property type="entry name" value="Vaccinia Virus protein VP39"/>
    <property type="match status" value="1"/>
</dbReference>
<comment type="catalytic activity">
    <reaction evidence="7">
        <text>a 2'-deoxycytidine in DNA + S-adenosyl-L-methionine = a 5-methyl-2'-deoxycytidine in DNA + S-adenosyl-L-homocysteine + H(+)</text>
        <dbReference type="Rhea" id="RHEA:13681"/>
        <dbReference type="Rhea" id="RHEA-COMP:11369"/>
        <dbReference type="Rhea" id="RHEA-COMP:11370"/>
        <dbReference type="ChEBI" id="CHEBI:15378"/>
        <dbReference type="ChEBI" id="CHEBI:57856"/>
        <dbReference type="ChEBI" id="CHEBI:59789"/>
        <dbReference type="ChEBI" id="CHEBI:85452"/>
        <dbReference type="ChEBI" id="CHEBI:85454"/>
        <dbReference type="EC" id="2.1.1.37"/>
    </reaction>
</comment>
<protein>
    <recommendedName>
        <fullName evidence="7">Cytosine-specific methyltransferase</fullName>
        <ecNumber evidence="7">2.1.1.37</ecNumber>
    </recommendedName>
</protein>
<dbReference type="EMBL" id="CP043028">
    <property type="protein sequence ID" value="QFJ55255.1"/>
    <property type="molecule type" value="Genomic_DNA"/>
</dbReference>
<dbReference type="PROSITE" id="PS00094">
    <property type="entry name" value="C5_MTASE_1"/>
    <property type="match status" value="1"/>
</dbReference>
<accession>A0A5P6VRD5</accession>
<feature type="active site" evidence="5">
    <location>
        <position position="83"/>
    </location>
</feature>
<dbReference type="PRINTS" id="PR00105">
    <property type="entry name" value="C5METTRFRASE"/>
</dbReference>
<evidence type="ECO:0000256" key="5">
    <source>
        <dbReference type="PROSITE-ProRule" id="PRU01016"/>
    </source>
</evidence>
<keyword evidence="3 5" id="KW-0949">S-adenosyl-L-methionine</keyword>
<dbReference type="InterPro" id="IPR001525">
    <property type="entry name" value="C5_MeTfrase"/>
</dbReference>
<evidence type="ECO:0000256" key="1">
    <source>
        <dbReference type="ARBA" id="ARBA00022603"/>
    </source>
</evidence>
<dbReference type="InterPro" id="IPR029063">
    <property type="entry name" value="SAM-dependent_MTases_sf"/>
</dbReference>
<dbReference type="PROSITE" id="PS51679">
    <property type="entry name" value="SAM_MT_C5"/>
    <property type="match status" value="1"/>
</dbReference>
<evidence type="ECO:0000256" key="3">
    <source>
        <dbReference type="ARBA" id="ARBA00022691"/>
    </source>
</evidence>
<dbReference type="PANTHER" id="PTHR10629:SF52">
    <property type="entry name" value="DNA (CYTOSINE-5)-METHYLTRANSFERASE 1"/>
    <property type="match status" value="1"/>
</dbReference>
<dbReference type="RefSeq" id="WP_151623854.1">
    <property type="nucleotide sequence ID" value="NZ_CP043028.1"/>
</dbReference>
<keyword evidence="4" id="KW-0680">Restriction system</keyword>
<evidence type="ECO:0000256" key="7">
    <source>
        <dbReference type="RuleBase" id="RU000417"/>
    </source>
</evidence>
<dbReference type="KEGG" id="pxv:FXF36_10470"/>
<evidence type="ECO:0000256" key="6">
    <source>
        <dbReference type="RuleBase" id="RU000416"/>
    </source>
</evidence>
<dbReference type="Pfam" id="PF00145">
    <property type="entry name" value="DNA_methylase"/>
    <property type="match status" value="1"/>
</dbReference>
<dbReference type="REBASE" id="357155">
    <property type="entry name" value="M1.Pxy3014ORF10470P"/>
</dbReference>
<dbReference type="Gene3D" id="3.90.120.10">
    <property type="entry name" value="DNA Methylase, subunit A, domain 2"/>
    <property type="match status" value="1"/>
</dbReference>
<evidence type="ECO:0000256" key="2">
    <source>
        <dbReference type="ARBA" id="ARBA00022679"/>
    </source>
</evidence>
<keyword evidence="1 5" id="KW-0489">Methyltransferase</keyword>
<gene>
    <name evidence="8" type="ORF">FXF36_10470</name>
</gene>
<dbReference type="AlphaFoldDB" id="A0A5P6VRD5"/>
<organism evidence="8 9">
    <name type="scientific">Pseudobutyrivibrio xylanivorans</name>
    <dbReference type="NCBI Taxonomy" id="185007"/>
    <lineage>
        <taxon>Bacteria</taxon>
        <taxon>Bacillati</taxon>
        <taxon>Bacillota</taxon>
        <taxon>Clostridia</taxon>
        <taxon>Lachnospirales</taxon>
        <taxon>Lachnospiraceae</taxon>
        <taxon>Pseudobutyrivibrio</taxon>
    </lineage>
</organism>
<dbReference type="OrthoDB" id="9813719at2"/>
<dbReference type="InterPro" id="IPR018117">
    <property type="entry name" value="C5_DNA_meth_AS"/>
</dbReference>
<dbReference type="GO" id="GO:0009307">
    <property type="term" value="P:DNA restriction-modification system"/>
    <property type="evidence" value="ECO:0007669"/>
    <property type="project" value="UniProtKB-KW"/>
</dbReference>
<dbReference type="SUPFAM" id="SSF53335">
    <property type="entry name" value="S-adenosyl-L-methionine-dependent methyltransferases"/>
    <property type="match status" value="1"/>
</dbReference>
<dbReference type="NCBIfam" id="TIGR00675">
    <property type="entry name" value="dcm"/>
    <property type="match status" value="1"/>
</dbReference>
<dbReference type="Proteomes" id="UP000327030">
    <property type="component" value="Chromosome 1"/>
</dbReference>
<name>A0A5P6VRD5_PSEXY</name>
<evidence type="ECO:0000313" key="9">
    <source>
        <dbReference type="Proteomes" id="UP000327030"/>
    </source>
</evidence>
<dbReference type="InterPro" id="IPR050390">
    <property type="entry name" value="C5-Methyltransferase"/>
</dbReference>
<dbReference type="GO" id="GO:0044027">
    <property type="term" value="P:negative regulation of gene expression via chromosomal CpG island methylation"/>
    <property type="evidence" value="ECO:0007669"/>
    <property type="project" value="TreeGrafter"/>
</dbReference>
<reference evidence="9" key="1">
    <citation type="submission" date="2019-08" db="EMBL/GenBank/DDBJ databases">
        <title>Complete Genome Sequence of the Polysaccharide-Degrading Rumen Bacterium Pseudobutyrivibrio xylanivorans MA3014.</title>
        <authorList>
            <person name="Palevich N."/>
            <person name="Maclean P.H."/>
            <person name="Kelly W.J."/>
            <person name="Leahy S.C."/>
            <person name="Rakonjac J."/>
            <person name="Attwood G.T."/>
        </authorList>
    </citation>
    <scope>NUCLEOTIDE SEQUENCE [LARGE SCALE GENOMIC DNA]</scope>
    <source>
        <strain evidence="9">MA3014</strain>
    </source>
</reference>
<comment type="similarity">
    <text evidence="5 6">Belongs to the class I-like SAM-binding methyltransferase superfamily. C5-methyltransferase family.</text>
</comment>
<dbReference type="GO" id="GO:0003886">
    <property type="term" value="F:DNA (cytosine-5-)-methyltransferase activity"/>
    <property type="evidence" value="ECO:0007669"/>
    <property type="project" value="UniProtKB-EC"/>
</dbReference>